<dbReference type="EC" id="3.1.6.1" evidence="5"/>
<dbReference type="CDD" id="cd16147">
    <property type="entry name" value="G6S"/>
    <property type="match status" value="1"/>
</dbReference>
<dbReference type="RefSeq" id="XP_070883091.1">
    <property type="nucleotide sequence ID" value="XM_071031503.1"/>
</dbReference>
<dbReference type="SUPFAM" id="SSF53649">
    <property type="entry name" value="Alkaline phosphatase-like"/>
    <property type="match status" value="1"/>
</dbReference>
<evidence type="ECO:0000313" key="7">
    <source>
        <dbReference type="EMBL" id="KAL2864112.1"/>
    </source>
</evidence>
<dbReference type="InterPro" id="IPR017850">
    <property type="entry name" value="Alkaline_phosphatase_core_sf"/>
</dbReference>
<evidence type="ECO:0000259" key="6">
    <source>
        <dbReference type="Pfam" id="PF00884"/>
    </source>
</evidence>
<dbReference type="Proteomes" id="UP001610432">
    <property type="component" value="Unassembled WGS sequence"/>
</dbReference>
<dbReference type="PANTHER" id="PTHR43108">
    <property type="entry name" value="N-ACETYLGLUCOSAMINE-6-SULFATASE FAMILY MEMBER"/>
    <property type="match status" value="1"/>
</dbReference>
<evidence type="ECO:0000256" key="2">
    <source>
        <dbReference type="ARBA" id="ARBA00022729"/>
    </source>
</evidence>
<accession>A0ABR4LHV6</accession>
<organism evidence="7 8">
    <name type="scientific">Aspergillus lucknowensis</name>
    <dbReference type="NCBI Taxonomy" id="176173"/>
    <lineage>
        <taxon>Eukaryota</taxon>
        <taxon>Fungi</taxon>
        <taxon>Dikarya</taxon>
        <taxon>Ascomycota</taxon>
        <taxon>Pezizomycotina</taxon>
        <taxon>Eurotiomycetes</taxon>
        <taxon>Eurotiomycetidae</taxon>
        <taxon>Eurotiales</taxon>
        <taxon>Aspergillaceae</taxon>
        <taxon>Aspergillus</taxon>
        <taxon>Aspergillus subgen. Nidulantes</taxon>
    </lineage>
</organism>
<comment type="similarity">
    <text evidence="1 5">Belongs to the sulfatase family.</text>
</comment>
<evidence type="ECO:0000256" key="4">
    <source>
        <dbReference type="ARBA" id="ARBA00023180"/>
    </source>
</evidence>
<dbReference type="InterPro" id="IPR024607">
    <property type="entry name" value="Sulfatase_CS"/>
</dbReference>
<dbReference type="Pfam" id="PF00884">
    <property type="entry name" value="Sulfatase"/>
    <property type="match status" value="1"/>
</dbReference>
<keyword evidence="8" id="KW-1185">Reference proteome</keyword>
<keyword evidence="4" id="KW-0325">Glycoprotein</keyword>
<protein>
    <recommendedName>
        <fullName evidence="5">Arylsulfatase</fullName>
        <shortName evidence="5">AS</shortName>
        <ecNumber evidence="5">3.1.6.1</ecNumber>
    </recommendedName>
    <alternativeName>
        <fullName evidence="5">Aryl-sulfate sulphohydrolase</fullName>
    </alternativeName>
</protein>
<dbReference type="InterPro" id="IPR000917">
    <property type="entry name" value="Sulfatase_N"/>
</dbReference>
<keyword evidence="3 5" id="KW-0378">Hydrolase</keyword>
<dbReference type="GeneID" id="98146575"/>
<dbReference type="PROSITE" id="PS00523">
    <property type="entry name" value="SULFATASE_1"/>
    <property type="match status" value="1"/>
</dbReference>
<feature type="domain" description="Sulfatase N-terminal" evidence="6">
    <location>
        <begin position="9"/>
        <end position="363"/>
    </location>
</feature>
<evidence type="ECO:0000313" key="8">
    <source>
        <dbReference type="Proteomes" id="UP001610432"/>
    </source>
</evidence>
<dbReference type="InterPro" id="IPR012083">
    <property type="entry name" value="Arylsulfatase"/>
</dbReference>
<proteinExistence type="inferred from homology"/>
<dbReference type="PIRSF" id="PIRSF000972">
    <property type="entry name" value="Arylsulf_plant"/>
    <property type="match status" value="1"/>
</dbReference>
<gene>
    <name evidence="7" type="ORF">BJX67DRAFT_374118</name>
</gene>
<comment type="catalytic activity">
    <reaction evidence="5">
        <text>an aryl sulfate + H2O = a phenol + sulfate + H(+)</text>
        <dbReference type="Rhea" id="RHEA:17261"/>
        <dbReference type="ChEBI" id="CHEBI:15377"/>
        <dbReference type="ChEBI" id="CHEBI:15378"/>
        <dbReference type="ChEBI" id="CHEBI:16189"/>
        <dbReference type="ChEBI" id="CHEBI:33853"/>
        <dbReference type="ChEBI" id="CHEBI:140317"/>
        <dbReference type="EC" id="3.1.6.1"/>
    </reaction>
</comment>
<evidence type="ECO:0000256" key="5">
    <source>
        <dbReference type="PIRNR" id="PIRNR000972"/>
    </source>
</evidence>
<dbReference type="PANTHER" id="PTHR43108:SF8">
    <property type="entry name" value="SD21168P"/>
    <property type="match status" value="1"/>
</dbReference>
<dbReference type="EMBL" id="JBFXLQ010000044">
    <property type="protein sequence ID" value="KAL2864112.1"/>
    <property type="molecule type" value="Genomic_DNA"/>
</dbReference>
<keyword evidence="2" id="KW-0732">Signal</keyword>
<evidence type="ECO:0000256" key="3">
    <source>
        <dbReference type="ARBA" id="ARBA00022801"/>
    </source>
</evidence>
<evidence type="ECO:0000256" key="1">
    <source>
        <dbReference type="ARBA" id="ARBA00008779"/>
    </source>
</evidence>
<name>A0ABR4LHV6_9EURO</name>
<dbReference type="Gene3D" id="3.40.720.10">
    <property type="entry name" value="Alkaline Phosphatase, subunit A"/>
    <property type="match status" value="1"/>
</dbReference>
<reference evidence="7 8" key="1">
    <citation type="submission" date="2024-07" db="EMBL/GenBank/DDBJ databases">
        <title>Section-level genome sequencing and comparative genomics of Aspergillus sections Usti and Cavernicolus.</title>
        <authorList>
            <consortium name="Lawrence Berkeley National Laboratory"/>
            <person name="Nybo J.L."/>
            <person name="Vesth T.C."/>
            <person name="Theobald S."/>
            <person name="Frisvad J.C."/>
            <person name="Larsen T.O."/>
            <person name="Kjaerboelling I."/>
            <person name="Rothschild-Mancinelli K."/>
            <person name="Lyhne E.K."/>
            <person name="Kogle M.E."/>
            <person name="Barry K."/>
            <person name="Clum A."/>
            <person name="Na H."/>
            <person name="Ledsgaard L."/>
            <person name="Lin J."/>
            <person name="Lipzen A."/>
            <person name="Kuo A."/>
            <person name="Riley R."/>
            <person name="Mondo S."/>
            <person name="Labutti K."/>
            <person name="Haridas S."/>
            <person name="Pangalinan J."/>
            <person name="Salamov A.A."/>
            <person name="Simmons B.A."/>
            <person name="Magnuson J.K."/>
            <person name="Chen J."/>
            <person name="Drula E."/>
            <person name="Henrissat B."/>
            <person name="Wiebenga A."/>
            <person name="Lubbers R.J."/>
            <person name="Gomes A.C."/>
            <person name="Macurrencykelacurrency M.R."/>
            <person name="Stajich J."/>
            <person name="Grigoriev I.V."/>
            <person name="Mortensen U.H."/>
            <person name="De Vries R.P."/>
            <person name="Baker S.E."/>
            <person name="Andersen M.R."/>
        </authorList>
    </citation>
    <scope>NUCLEOTIDE SEQUENCE [LARGE SCALE GENOMIC DNA]</scope>
    <source>
        <strain evidence="7 8">CBS 449.75</strain>
    </source>
</reference>
<comment type="caution">
    <text evidence="7">The sequence shown here is derived from an EMBL/GenBank/DDBJ whole genome shotgun (WGS) entry which is preliminary data.</text>
</comment>
<sequence>MYILRSLLPNIIFILTDDQDAQMDSLSYMPYVQQHLVEQGTHYQRHYCTVALCCPSRVSLLTGKAAHNTNVTDVFPPYGGYPKFVKEGYNKEYLPIWLQDAGYNTYYTGKFLNYHHLLNYFAPFPAGWTSSDFLLDPFTYNYLENVWQRDRHLPVSASGQYSTDVLAEKAYAYVEEGAKAGRPFFLTVAPIAPHANLIVDLTSVDPTDPGSVNFESGNPVPAERHKDLFQNATIPRTLNFNPDKPSGVSWISRLPKQNDTVVAYNDEFYRDRLRSLQAVDEMVDGIFQRLEELGILENTYVVYSSDNGFHIGQHRLQPGKQCGFEEDINVPLIIRGPNVPKGQVTDIVTTHTDLAPTFFSMLGLEPRSDFDGVRIPLTQKDIEEAQCTRHEHINVENWGTSSVEGIYGKEYNGESNGQAENTYKAMRLVGREYNLYYSVYCNNQRELYDMNVDPYQMHNLIKGGNMTFPSFRNTTVINNHTVINIVSRLDALLMVLKTCKAKDCIQPWSVLHPGGDVNTLEEALNHRYDHFYYESFENNKVSFSECEYGQILSSEGPLDPWIYNDGIGWSP</sequence>